<gene>
    <name evidence="1" type="ORF">TSARBOMBA_246</name>
</gene>
<dbReference type="OrthoDB" id="38566at10239"/>
<dbReference type="RefSeq" id="YP_009207061.1">
    <property type="nucleotide sequence ID" value="NC_028890.1"/>
</dbReference>
<evidence type="ECO:0000313" key="1">
    <source>
        <dbReference type="EMBL" id="ALA13116.1"/>
    </source>
</evidence>
<keyword evidence="2" id="KW-1185">Reference proteome</keyword>
<dbReference type="GeneID" id="26633326"/>
<sequence>MQQDYYDFMHDRITKAYENKEITYEVYISCMSHLNDKYKEEMK</sequence>
<accession>A0A0K2D0J4</accession>
<proteinExistence type="predicted"/>
<dbReference type="EMBL" id="KT224359">
    <property type="protein sequence ID" value="ALA13116.1"/>
    <property type="molecule type" value="Genomic_DNA"/>
</dbReference>
<protein>
    <submittedName>
        <fullName evidence="1">Uncharacterized protein</fullName>
    </submittedName>
</protein>
<evidence type="ECO:0000313" key="2">
    <source>
        <dbReference type="Proteomes" id="UP000204602"/>
    </source>
</evidence>
<name>A0A0K2D0J4_9CAUD</name>
<dbReference type="Proteomes" id="UP000204602">
    <property type="component" value="Segment"/>
</dbReference>
<dbReference type="KEGG" id="vg:26633326"/>
<organism evidence="1 2">
    <name type="scientific">Bacillus phage TsarBomba</name>
    <dbReference type="NCBI Taxonomy" id="1690456"/>
    <lineage>
        <taxon>Viruses</taxon>
        <taxon>Duplodnaviria</taxon>
        <taxon>Heunggongvirae</taxon>
        <taxon>Uroviricota</taxon>
        <taxon>Caudoviricetes</taxon>
        <taxon>Herelleviridae</taxon>
        <taxon>Bastillevirinae</taxon>
        <taxon>Tsarbombavirus</taxon>
        <taxon>Tsarbombavirus tsarbomba</taxon>
    </lineage>
</organism>
<reference evidence="1 2" key="1">
    <citation type="journal article" date="2015" name="Genome Announc.">
        <title>Complete Genome Sequence of Bacillus cereus Group Phage TsarBomba.</title>
        <authorList>
            <person name="Erill I."/>
            <person name="Caruso S.M."/>
        </authorList>
    </citation>
    <scope>NUCLEOTIDE SEQUENCE [LARGE SCALE GENOMIC DNA]</scope>
</reference>